<keyword evidence="1" id="KW-1133">Transmembrane helix</keyword>
<evidence type="ECO:0000313" key="2">
    <source>
        <dbReference type="EMBL" id="KAK0480851.1"/>
    </source>
</evidence>
<proteinExistence type="predicted"/>
<keyword evidence="3" id="KW-1185">Reference proteome</keyword>
<accession>A0AA39TCZ2</accession>
<evidence type="ECO:0000256" key="1">
    <source>
        <dbReference type="SAM" id="Phobius"/>
    </source>
</evidence>
<dbReference type="AlphaFoldDB" id="A0AA39TCZ2"/>
<gene>
    <name evidence="2" type="ORF">IW261DRAFT_1146419</name>
</gene>
<comment type="caution">
    <text evidence="2">The sequence shown here is derived from an EMBL/GenBank/DDBJ whole genome shotgun (WGS) entry which is preliminary data.</text>
</comment>
<dbReference type="Proteomes" id="UP001175227">
    <property type="component" value="Unassembled WGS sequence"/>
</dbReference>
<organism evidence="2 3">
    <name type="scientific">Armillaria novae-zelandiae</name>
    <dbReference type="NCBI Taxonomy" id="153914"/>
    <lineage>
        <taxon>Eukaryota</taxon>
        <taxon>Fungi</taxon>
        <taxon>Dikarya</taxon>
        <taxon>Basidiomycota</taxon>
        <taxon>Agaricomycotina</taxon>
        <taxon>Agaricomycetes</taxon>
        <taxon>Agaricomycetidae</taxon>
        <taxon>Agaricales</taxon>
        <taxon>Marasmiineae</taxon>
        <taxon>Physalacriaceae</taxon>
        <taxon>Armillaria</taxon>
    </lineage>
</organism>
<keyword evidence="1" id="KW-0472">Membrane</keyword>
<protein>
    <submittedName>
        <fullName evidence="2">Uncharacterized protein</fullName>
    </submittedName>
</protein>
<sequence length="134" mass="15242">MITGRQNCFEFGRTSIPVHICCAGHLSECQLTFWIFRFLRNDVLFQTNASICRDKHGLTLRFLTLMFLSLVTVSLMRHRNSLTPKHPKLRYGERTVVSGGLNSARLVFGFETLAALLGSSQYTSNRRIASFSPR</sequence>
<feature type="transmembrane region" description="Helical" evidence="1">
    <location>
        <begin position="96"/>
        <end position="117"/>
    </location>
</feature>
<evidence type="ECO:0000313" key="3">
    <source>
        <dbReference type="Proteomes" id="UP001175227"/>
    </source>
</evidence>
<feature type="transmembrane region" description="Helical" evidence="1">
    <location>
        <begin position="58"/>
        <end position="76"/>
    </location>
</feature>
<name>A0AA39TCZ2_9AGAR</name>
<reference evidence="2" key="1">
    <citation type="submission" date="2023-06" db="EMBL/GenBank/DDBJ databases">
        <authorList>
            <consortium name="Lawrence Berkeley National Laboratory"/>
            <person name="Ahrendt S."/>
            <person name="Sahu N."/>
            <person name="Indic B."/>
            <person name="Wong-Bajracharya J."/>
            <person name="Merenyi Z."/>
            <person name="Ke H.-M."/>
            <person name="Monk M."/>
            <person name="Kocsube S."/>
            <person name="Drula E."/>
            <person name="Lipzen A."/>
            <person name="Balint B."/>
            <person name="Henrissat B."/>
            <person name="Andreopoulos B."/>
            <person name="Martin F.M."/>
            <person name="Harder C.B."/>
            <person name="Rigling D."/>
            <person name="Ford K.L."/>
            <person name="Foster G.D."/>
            <person name="Pangilinan J."/>
            <person name="Papanicolaou A."/>
            <person name="Barry K."/>
            <person name="LaButti K."/>
            <person name="Viragh M."/>
            <person name="Koriabine M."/>
            <person name="Yan M."/>
            <person name="Riley R."/>
            <person name="Champramary S."/>
            <person name="Plett K.L."/>
            <person name="Tsai I.J."/>
            <person name="Slot J."/>
            <person name="Sipos G."/>
            <person name="Plett J."/>
            <person name="Nagy L.G."/>
            <person name="Grigoriev I.V."/>
        </authorList>
    </citation>
    <scope>NUCLEOTIDE SEQUENCE</scope>
    <source>
        <strain evidence="2">ICMP 16352</strain>
    </source>
</reference>
<keyword evidence="1" id="KW-0812">Transmembrane</keyword>
<dbReference type="EMBL" id="JAUEPR010000009">
    <property type="protein sequence ID" value="KAK0480851.1"/>
    <property type="molecule type" value="Genomic_DNA"/>
</dbReference>